<proteinExistence type="predicted"/>
<keyword evidence="5" id="KW-1185">Reference proteome</keyword>
<accession>A0ABD5RUW2</accession>
<evidence type="ECO:0000259" key="3">
    <source>
        <dbReference type="PROSITE" id="PS51462"/>
    </source>
</evidence>
<gene>
    <name evidence="4" type="ORF">ACFQE1_00605</name>
</gene>
<comment type="caution">
    <text evidence="4">The sequence shown here is derived from an EMBL/GenBank/DDBJ whole genome shotgun (WGS) entry which is preliminary data.</text>
</comment>
<dbReference type="InterPro" id="IPR020084">
    <property type="entry name" value="NUDIX_hydrolase_CS"/>
</dbReference>
<dbReference type="Pfam" id="PF00293">
    <property type="entry name" value="NUDIX"/>
    <property type="match status" value="1"/>
</dbReference>
<dbReference type="GO" id="GO:0016787">
    <property type="term" value="F:hydrolase activity"/>
    <property type="evidence" value="ECO:0007669"/>
    <property type="project" value="UniProtKB-KW"/>
</dbReference>
<dbReference type="Gene3D" id="3.90.79.10">
    <property type="entry name" value="Nucleoside Triphosphate Pyrophosphohydrolase"/>
    <property type="match status" value="1"/>
</dbReference>
<feature type="domain" description="Nudix hydrolase" evidence="3">
    <location>
        <begin position="1"/>
        <end position="129"/>
    </location>
</feature>
<sequence>MYTLVASVVARTTDEVLLVREGKTEVQGTWNLPGGRVEVGEDPAETAVRETEEEVGVDVDLLGLVGVYLGQDAFVDGPFLSITYSGRLSGVPRMVPTDTVEAVEWVDRQRLNELELRSPYVSRAIDDADERTFSKDAVQSAFE</sequence>
<evidence type="ECO:0000256" key="2">
    <source>
        <dbReference type="ARBA" id="ARBA00022801"/>
    </source>
</evidence>
<organism evidence="4 5">
    <name type="scientific">Halobium palmae</name>
    <dbReference type="NCBI Taxonomy" id="1776492"/>
    <lineage>
        <taxon>Archaea</taxon>
        <taxon>Methanobacteriati</taxon>
        <taxon>Methanobacteriota</taxon>
        <taxon>Stenosarchaea group</taxon>
        <taxon>Halobacteria</taxon>
        <taxon>Halobacteriales</taxon>
        <taxon>Haloferacaceae</taxon>
        <taxon>Halobium</taxon>
    </lineage>
</organism>
<dbReference type="PROSITE" id="PS00893">
    <property type="entry name" value="NUDIX_BOX"/>
    <property type="match status" value="1"/>
</dbReference>
<dbReference type="Proteomes" id="UP001596328">
    <property type="component" value="Unassembled WGS sequence"/>
</dbReference>
<dbReference type="EMBL" id="JBHSWU010000001">
    <property type="protein sequence ID" value="MFC6722922.1"/>
    <property type="molecule type" value="Genomic_DNA"/>
</dbReference>
<evidence type="ECO:0000313" key="5">
    <source>
        <dbReference type="Proteomes" id="UP001596328"/>
    </source>
</evidence>
<dbReference type="InterPro" id="IPR000086">
    <property type="entry name" value="NUDIX_hydrolase_dom"/>
</dbReference>
<protein>
    <submittedName>
        <fullName evidence="4">NUDIX hydrolase</fullName>
        <ecNumber evidence="4">3.6.-.-</ecNumber>
    </submittedName>
</protein>
<dbReference type="PANTHER" id="PTHR43046">
    <property type="entry name" value="GDP-MANNOSE MANNOSYL HYDROLASE"/>
    <property type="match status" value="1"/>
</dbReference>
<dbReference type="AlphaFoldDB" id="A0ABD5RUW2"/>
<reference evidence="4 5" key="1">
    <citation type="journal article" date="2019" name="Int. J. Syst. Evol. Microbiol.">
        <title>The Global Catalogue of Microorganisms (GCM) 10K type strain sequencing project: providing services to taxonomists for standard genome sequencing and annotation.</title>
        <authorList>
            <consortium name="The Broad Institute Genomics Platform"/>
            <consortium name="The Broad Institute Genome Sequencing Center for Infectious Disease"/>
            <person name="Wu L."/>
            <person name="Ma J."/>
        </authorList>
    </citation>
    <scope>NUCLEOTIDE SEQUENCE [LARGE SCALE GENOMIC DNA]</scope>
    <source>
        <strain evidence="4 5">NBRC 111368</strain>
    </source>
</reference>
<dbReference type="InterPro" id="IPR020476">
    <property type="entry name" value="Nudix_hydrolase"/>
</dbReference>
<dbReference type="PRINTS" id="PR00502">
    <property type="entry name" value="NUDIXFAMILY"/>
</dbReference>
<evidence type="ECO:0000313" key="4">
    <source>
        <dbReference type="EMBL" id="MFC6722922.1"/>
    </source>
</evidence>
<name>A0ABD5RUW2_9EURY</name>
<dbReference type="EC" id="3.6.-.-" evidence="4"/>
<dbReference type="PANTHER" id="PTHR43046:SF16">
    <property type="entry name" value="ADP-RIBOSE PYROPHOSPHATASE YJHB-RELATED"/>
    <property type="match status" value="1"/>
</dbReference>
<keyword evidence="2 4" id="KW-0378">Hydrolase</keyword>
<dbReference type="InterPro" id="IPR015797">
    <property type="entry name" value="NUDIX_hydrolase-like_dom_sf"/>
</dbReference>
<dbReference type="CDD" id="cd02883">
    <property type="entry name" value="NUDIX_Hydrolase"/>
    <property type="match status" value="1"/>
</dbReference>
<dbReference type="PROSITE" id="PS51462">
    <property type="entry name" value="NUDIX"/>
    <property type="match status" value="1"/>
</dbReference>
<dbReference type="SUPFAM" id="SSF55811">
    <property type="entry name" value="Nudix"/>
    <property type="match status" value="1"/>
</dbReference>
<evidence type="ECO:0000256" key="1">
    <source>
        <dbReference type="ARBA" id="ARBA00001946"/>
    </source>
</evidence>
<comment type="cofactor">
    <cofactor evidence="1">
        <name>Mg(2+)</name>
        <dbReference type="ChEBI" id="CHEBI:18420"/>
    </cofactor>
</comment>